<dbReference type="InterPro" id="IPR036526">
    <property type="entry name" value="C-N_Hydrolase_sf"/>
</dbReference>
<dbReference type="GO" id="GO:0030163">
    <property type="term" value="P:protein catabolic process"/>
    <property type="evidence" value="ECO:0007669"/>
    <property type="project" value="TreeGrafter"/>
</dbReference>
<accession>A0A165D339</accession>
<dbReference type="PROSITE" id="PS50263">
    <property type="entry name" value="CN_HYDROLASE"/>
    <property type="match status" value="1"/>
</dbReference>
<dbReference type="InterPro" id="IPR003010">
    <property type="entry name" value="C-N_Hydrolase"/>
</dbReference>
<dbReference type="PANTHER" id="PTHR11750:SF26">
    <property type="entry name" value="PROTEIN N-TERMINAL AMIDASE"/>
    <property type="match status" value="1"/>
</dbReference>
<dbReference type="SUPFAM" id="SSF56317">
    <property type="entry name" value="Carbon-nitrogen hydrolase"/>
    <property type="match status" value="1"/>
</dbReference>
<protein>
    <submittedName>
        <fullName evidence="2">Carbon-nitrogen hydrolase</fullName>
    </submittedName>
</protein>
<dbReference type="EMBL" id="KV424083">
    <property type="protein sequence ID" value="KZT51972.1"/>
    <property type="molecule type" value="Genomic_DNA"/>
</dbReference>
<feature type="domain" description="CN hydrolase" evidence="1">
    <location>
        <begin position="25"/>
        <end position="335"/>
    </location>
</feature>
<gene>
    <name evidence="2" type="ORF">CALCODRAFT_109588</name>
</gene>
<dbReference type="Pfam" id="PF00795">
    <property type="entry name" value="CN_hydrolase"/>
    <property type="match status" value="1"/>
</dbReference>
<dbReference type="GO" id="GO:0070773">
    <property type="term" value="F:protein-N-terminal glutamine amidohydrolase activity"/>
    <property type="evidence" value="ECO:0007669"/>
    <property type="project" value="InterPro"/>
</dbReference>
<dbReference type="AlphaFoldDB" id="A0A165D339"/>
<evidence type="ECO:0000313" key="2">
    <source>
        <dbReference type="EMBL" id="KZT51972.1"/>
    </source>
</evidence>
<evidence type="ECO:0000313" key="3">
    <source>
        <dbReference type="Proteomes" id="UP000076842"/>
    </source>
</evidence>
<organism evidence="2 3">
    <name type="scientific">Calocera cornea HHB12733</name>
    <dbReference type="NCBI Taxonomy" id="1353952"/>
    <lineage>
        <taxon>Eukaryota</taxon>
        <taxon>Fungi</taxon>
        <taxon>Dikarya</taxon>
        <taxon>Basidiomycota</taxon>
        <taxon>Agaricomycotina</taxon>
        <taxon>Dacrymycetes</taxon>
        <taxon>Dacrymycetales</taxon>
        <taxon>Dacrymycetaceae</taxon>
        <taxon>Calocera</taxon>
    </lineage>
</organism>
<dbReference type="InterPro" id="IPR039703">
    <property type="entry name" value="Nta1"/>
</dbReference>
<name>A0A165D339_9BASI</name>
<keyword evidence="3" id="KW-1185">Reference proteome</keyword>
<dbReference type="FunCoup" id="A0A165D339">
    <property type="interactions" value="5"/>
</dbReference>
<sequence>MLWRPLRILSKHSTRNLAMSARPGLRVAVVQYTPIWADVERNIKRVEGVTARIQPGTVDLVCLPEMCFSGYAFPDPSQLKPLLESPNKGLTASFCARLARRLGCNVIAGYPELPDGKSEDGKIGYNSAMVYGPEGLVHNYRKYNLFEMDLPWASPGHDFTLLPTPIAGLTTALAICNDLNPPVNLGEWCIQNDVRLLIVICAWLKSEASKEGEPETQTDLDELEEGAEAVEERAGDEGVTAVLEAGMQSGQRERQQRSGREWDRQNVAYWLYRLSDMLLDGENTERFVVICNRTGTEHGSTFAGSSTMWKFMGNARFQTVGRLPSRVEGVGIWEV</sequence>
<proteinExistence type="predicted"/>
<reference evidence="2 3" key="1">
    <citation type="journal article" date="2016" name="Mol. Biol. Evol.">
        <title>Comparative Genomics of Early-Diverging Mushroom-Forming Fungi Provides Insights into the Origins of Lignocellulose Decay Capabilities.</title>
        <authorList>
            <person name="Nagy L.G."/>
            <person name="Riley R."/>
            <person name="Tritt A."/>
            <person name="Adam C."/>
            <person name="Daum C."/>
            <person name="Floudas D."/>
            <person name="Sun H."/>
            <person name="Yadav J.S."/>
            <person name="Pangilinan J."/>
            <person name="Larsson K.H."/>
            <person name="Matsuura K."/>
            <person name="Barry K."/>
            <person name="Labutti K."/>
            <person name="Kuo R."/>
            <person name="Ohm R.A."/>
            <person name="Bhattacharya S.S."/>
            <person name="Shirouzu T."/>
            <person name="Yoshinaga Y."/>
            <person name="Martin F.M."/>
            <person name="Grigoriev I.V."/>
            <person name="Hibbett D.S."/>
        </authorList>
    </citation>
    <scope>NUCLEOTIDE SEQUENCE [LARGE SCALE GENOMIC DNA]</scope>
    <source>
        <strain evidence="2 3">HHB12733</strain>
    </source>
</reference>
<dbReference type="Proteomes" id="UP000076842">
    <property type="component" value="Unassembled WGS sequence"/>
</dbReference>
<dbReference type="InParanoid" id="A0A165D339"/>
<dbReference type="STRING" id="1353952.A0A165D339"/>
<dbReference type="PANTHER" id="PTHR11750">
    <property type="entry name" value="PROTEIN N-TERMINAL AMIDASE"/>
    <property type="match status" value="1"/>
</dbReference>
<dbReference type="GO" id="GO:0008418">
    <property type="term" value="F:protein-N-terminal asparagine amidohydrolase activity"/>
    <property type="evidence" value="ECO:0007669"/>
    <property type="project" value="InterPro"/>
</dbReference>
<evidence type="ECO:0000259" key="1">
    <source>
        <dbReference type="PROSITE" id="PS50263"/>
    </source>
</evidence>
<keyword evidence="2" id="KW-0378">Hydrolase</keyword>
<dbReference type="Gene3D" id="3.60.110.10">
    <property type="entry name" value="Carbon-nitrogen hydrolase"/>
    <property type="match status" value="1"/>
</dbReference>
<dbReference type="OrthoDB" id="201515at2759"/>